<organism evidence="3 4">
    <name type="scientific">Membranihabitans marinus</name>
    <dbReference type="NCBI Taxonomy" id="1227546"/>
    <lineage>
        <taxon>Bacteria</taxon>
        <taxon>Pseudomonadati</taxon>
        <taxon>Bacteroidota</taxon>
        <taxon>Saprospiria</taxon>
        <taxon>Saprospirales</taxon>
        <taxon>Saprospiraceae</taxon>
        <taxon>Membranihabitans</taxon>
    </lineage>
</organism>
<evidence type="ECO:0000313" key="3">
    <source>
        <dbReference type="EMBL" id="MBY5958595.1"/>
    </source>
</evidence>
<dbReference type="AlphaFoldDB" id="A0A953HUC3"/>
<name>A0A953HUC3_9BACT</name>
<dbReference type="Proteomes" id="UP000753961">
    <property type="component" value="Unassembled WGS sequence"/>
</dbReference>
<dbReference type="GO" id="GO:0016787">
    <property type="term" value="F:hydrolase activity"/>
    <property type="evidence" value="ECO:0007669"/>
    <property type="project" value="UniProtKB-KW"/>
</dbReference>
<dbReference type="SUPFAM" id="SSF53474">
    <property type="entry name" value="alpha/beta-Hydrolases"/>
    <property type="match status" value="1"/>
</dbReference>
<dbReference type="InterPro" id="IPR050300">
    <property type="entry name" value="GDXG_lipolytic_enzyme"/>
</dbReference>
<keyword evidence="1 3" id="KW-0378">Hydrolase</keyword>
<evidence type="ECO:0000256" key="1">
    <source>
        <dbReference type="ARBA" id="ARBA00022801"/>
    </source>
</evidence>
<dbReference type="PANTHER" id="PTHR48081">
    <property type="entry name" value="AB HYDROLASE SUPERFAMILY PROTEIN C4A8.06C"/>
    <property type="match status" value="1"/>
</dbReference>
<dbReference type="Pfam" id="PF20434">
    <property type="entry name" value="BD-FAE"/>
    <property type="match status" value="1"/>
</dbReference>
<evidence type="ECO:0000313" key="4">
    <source>
        <dbReference type="Proteomes" id="UP000753961"/>
    </source>
</evidence>
<comment type="caution">
    <text evidence="3">The sequence shown here is derived from an EMBL/GenBank/DDBJ whole genome shotgun (WGS) entry which is preliminary data.</text>
</comment>
<keyword evidence="4" id="KW-1185">Reference proteome</keyword>
<dbReference type="EMBL" id="JAHVHU010000009">
    <property type="protein sequence ID" value="MBY5958595.1"/>
    <property type="molecule type" value="Genomic_DNA"/>
</dbReference>
<accession>A0A953HUC3</accession>
<dbReference type="PANTHER" id="PTHR48081:SF9">
    <property type="entry name" value="CARBOXYLESTERASE"/>
    <property type="match status" value="1"/>
</dbReference>
<protein>
    <submittedName>
        <fullName evidence="3">Alpha/beta hydrolase</fullName>
    </submittedName>
</protein>
<gene>
    <name evidence="3" type="ORF">KUV50_10655</name>
</gene>
<dbReference type="Gene3D" id="3.40.50.1820">
    <property type="entry name" value="alpha/beta hydrolase"/>
    <property type="match status" value="1"/>
</dbReference>
<reference evidence="3" key="1">
    <citation type="submission" date="2021-06" db="EMBL/GenBank/DDBJ databases">
        <title>44 bacteria genomes isolated from Dapeng, Shenzhen.</title>
        <authorList>
            <person name="Zheng W."/>
            <person name="Yu S."/>
            <person name="Huang Y."/>
        </authorList>
    </citation>
    <scope>NUCLEOTIDE SEQUENCE</scope>
    <source>
        <strain evidence="3">DP5N28-2</strain>
    </source>
</reference>
<dbReference type="RefSeq" id="WP_222580130.1">
    <property type="nucleotide sequence ID" value="NZ_JAHVHU010000009.1"/>
</dbReference>
<sequence>MRLILTFILFIGLSHTGSTQEVHYEIQKNIPYYSDSMNQSDPYIMERCVLDVYYPSTLDNYPTVVWFHGGGLTAGKKSIPRELQEKGIGVVAVNYRLHPRVKAPKYIEDAAAAVSWVFNNIDEYGGDSTLIFVSGASAGGYLTSMIGLDKSWLAKHHIDANRIAGLIPLSGHTITHFTIRKERGIPGTQPVVDHLAPLYHVRADAPPLLLITGDRELEMLGRYEENAYLMRMMKIAGHTETTLYELEGYGHSADLPVYPLLLKEIQRIMEDKND</sequence>
<dbReference type="InterPro" id="IPR029058">
    <property type="entry name" value="AB_hydrolase_fold"/>
</dbReference>
<feature type="domain" description="BD-FAE-like" evidence="2">
    <location>
        <begin position="50"/>
        <end position="151"/>
    </location>
</feature>
<evidence type="ECO:0000259" key="2">
    <source>
        <dbReference type="Pfam" id="PF20434"/>
    </source>
</evidence>
<proteinExistence type="predicted"/>
<dbReference type="InterPro" id="IPR049492">
    <property type="entry name" value="BD-FAE-like_dom"/>
</dbReference>